<feature type="region of interest" description="Disordered" evidence="1">
    <location>
        <begin position="475"/>
        <end position="526"/>
    </location>
</feature>
<dbReference type="InterPro" id="IPR053123">
    <property type="entry name" value="CPG4-like"/>
</dbReference>
<dbReference type="WBParaSite" id="Minc3s02486g30279">
    <property type="protein sequence ID" value="Minc3s02486g30279"/>
    <property type="gene ID" value="Minc3s02486g30279"/>
</dbReference>
<dbReference type="AlphaFoldDB" id="A0A914MRE4"/>
<evidence type="ECO:0000259" key="2">
    <source>
        <dbReference type="Pfam" id="PF15481"/>
    </source>
</evidence>
<feature type="domain" description="Chondroitin proteoglycan 4" evidence="2">
    <location>
        <begin position="95"/>
        <end position="189"/>
    </location>
</feature>
<dbReference type="PANTHER" id="PTHR37442:SF2">
    <property type="entry name" value="CHONDROITIN PROTEOGLYCAN 4"/>
    <property type="match status" value="1"/>
</dbReference>
<accession>A0A914MRE4</accession>
<dbReference type="InterPro" id="IPR029153">
    <property type="entry name" value="CPG4"/>
</dbReference>
<feature type="region of interest" description="Disordered" evidence="1">
    <location>
        <begin position="441"/>
        <end position="462"/>
    </location>
</feature>
<organism evidence="3 4">
    <name type="scientific">Meloidogyne incognita</name>
    <name type="common">Southern root-knot nematode worm</name>
    <name type="synonym">Oxyuris incognita</name>
    <dbReference type="NCBI Taxonomy" id="6306"/>
    <lineage>
        <taxon>Eukaryota</taxon>
        <taxon>Metazoa</taxon>
        <taxon>Ecdysozoa</taxon>
        <taxon>Nematoda</taxon>
        <taxon>Chromadorea</taxon>
        <taxon>Rhabditida</taxon>
        <taxon>Tylenchina</taxon>
        <taxon>Tylenchomorpha</taxon>
        <taxon>Tylenchoidea</taxon>
        <taxon>Meloidogynidae</taxon>
        <taxon>Meloidogyninae</taxon>
        <taxon>Meloidogyne</taxon>
        <taxon>Meloidogyne incognita group</taxon>
    </lineage>
</organism>
<proteinExistence type="predicted"/>
<dbReference type="Pfam" id="PF15481">
    <property type="entry name" value="CPG4"/>
    <property type="match status" value="1"/>
</dbReference>
<evidence type="ECO:0000313" key="4">
    <source>
        <dbReference type="WBParaSite" id="Minc3s02486g30279"/>
    </source>
</evidence>
<evidence type="ECO:0000256" key="1">
    <source>
        <dbReference type="SAM" id="MobiDB-lite"/>
    </source>
</evidence>
<dbReference type="PANTHER" id="PTHR37442">
    <property type="entry name" value="F18A1.7 PROTEIN-RELATED"/>
    <property type="match status" value="1"/>
</dbReference>
<name>A0A914MRE4_MELIC</name>
<protein>
    <submittedName>
        <fullName evidence="4">Chondroitin proteoglycan 4 domain-containing protein</fullName>
    </submittedName>
</protein>
<reference evidence="4" key="1">
    <citation type="submission" date="2022-11" db="UniProtKB">
        <authorList>
            <consortium name="WormBaseParasite"/>
        </authorList>
    </citation>
    <scope>IDENTIFICATION</scope>
</reference>
<sequence>MFYNCFSGKLSRKTFRKITPLTIILTNSSYRLSRARQPEVRLLEGYRSPLDEGFPPDYYYESGEKLPNNEEDIVDVENNNNDGETSSSSNTLPLCQRECLGKFSEAAKAAIQSSSNFERYRGVCLNYNNTVHCMDKLEGELCTNQETFHVITSGLRYICIEQRKAFEAVIECIDAQTDQVEKECEGVCHVKERMAHWAIQSGILDSFMKGALSSLANGEAFATKMLGRQDQGLGILSGNGLHRNAEMLNSVLEGAKRAAAEATAKGIRMAAKAVASKQSLPLGEAGEAVKEQSKIGGFNKNLINRPPLVKRLSPDFMRAVVQDGCELARCQLICIRVKFDAKCGGSAGTLLSEAFVRPISQAQEFLSYGSIAPFMGAFLPHQCDFMVKKEVLNEFRIPPELDDALHKKYDMAENNIDNNSFGEGDGIIVEKMEEQEIIQNTEETTEEHEEIQQSTESPTQIVDVNQGGQIQVVPEETNNNNQSPQQPVPQQTQNNTNSHPNVSPGDLKSVAHVVSRTASRKGPRNY</sequence>
<dbReference type="Proteomes" id="UP000887563">
    <property type="component" value="Unplaced"/>
</dbReference>
<keyword evidence="3" id="KW-1185">Reference proteome</keyword>
<feature type="compositionally biased region" description="Low complexity" evidence="1">
    <location>
        <begin position="477"/>
        <end position="497"/>
    </location>
</feature>
<evidence type="ECO:0000313" key="3">
    <source>
        <dbReference type="Proteomes" id="UP000887563"/>
    </source>
</evidence>